<evidence type="ECO:0000256" key="4">
    <source>
        <dbReference type="ARBA" id="ARBA00022692"/>
    </source>
</evidence>
<dbReference type="InterPro" id="IPR022646">
    <property type="entry name" value="SecD/SecF_CS"/>
</dbReference>
<dbReference type="Gene3D" id="1.20.1640.10">
    <property type="entry name" value="Multidrug efflux transporter AcrB transmembrane domain"/>
    <property type="match status" value="1"/>
</dbReference>
<dbReference type="PANTHER" id="PTHR30081">
    <property type="entry name" value="PROTEIN-EXPORT MEMBRANE PROTEIN SEC"/>
    <property type="match status" value="1"/>
</dbReference>
<keyword evidence="12" id="KW-1185">Reference proteome</keyword>
<comment type="similarity">
    <text evidence="9">Belongs to the SecD/SecF family. SecF subfamily.</text>
</comment>
<feature type="transmembrane region" description="Helical" evidence="9">
    <location>
        <begin position="141"/>
        <end position="159"/>
    </location>
</feature>
<reference evidence="12" key="1">
    <citation type="journal article" date="2019" name="Int. J. Syst. Evol. Microbiol.">
        <title>The Global Catalogue of Microorganisms (GCM) 10K type strain sequencing project: providing services to taxonomists for standard genome sequencing and annotation.</title>
        <authorList>
            <consortium name="The Broad Institute Genomics Platform"/>
            <consortium name="The Broad Institute Genome Sequencing Center for Infectious Disease"/>
            <person name="Wu L."/>
            <person name="Ma J."/>
        </authorList>
    </citation>
    <scope>NUCLEOTIDE SEQUENCE [LARGE SCALE GENOMIC DNA]</scope>
    <source>
        <strain evidence="12">KCTC 42182</strain>
    </source>
</reference>
<dbReference type="Pfam" id="PF07549">
    <property type="entry name" value="Sec_GG"/>
    <property type="match status" value="1"/>
</dbReference>
<evidence type="ECO:0000256" key="8">
    <source>
        <dbReference type="ARBA" id="ARBA00023136"/>
    </source>
</evidence>
<dbReference type="InterPro" id="IPR005665">
    <property type="entry name" value="SecF_bac"/>
</dbReference>
<dbReference type="Proteomes" id="UP001595711">
    <property type="component" value="Unassembled WGS sequence"/>
</dbReference>
<evidence type="ECO:0000256" key="2">
    <source>
        <dbReference type="ARBA" id="ARBA00022448"/>
    </source>
</evidence>
<organism evidence="11 12">
    <name type="scientific">Ferrovibrio xuzhouensis</name>
    <dbReference type="NCBI Taxonomy" id="1576914"/>
    <lineage>
        <taxon>Bacteria</taxon>
        <taxon>Pseudomonadati</taxon>
        <taxon>Pseudomonadota</taxon>
        <taxon>Alphaproteobacteria</taxon>
        <taxon>Rhodospirillales</taxon>
        <taxon>Rhodospirillaceae</taxon>
        <taxon>Ferrovibrio</taxon>
    </lineage>
</organism>
<protein>
    <recommendedName>
        <fullName evidence="9">Protein-export membrane protein SecF</fullName>
    </recommendedName>
</protein>
<keyword evidence="3 9" id="KW-1003">Cell membrane</keyword>
<dbReference type="SUPFAM" id="SSF82866">
    <property type="entry name" value="Multidrug efflux transporter AcrB transmembrane domain"/>
    <property type="match status" value="1"/>
</dbReference>
<dbReference type="PANTHER" id="PTHR30081:SF8">
    <property type="entry name" value="PROTEIN TRANSLOCASE SUBUNIT SECF"/>
    <property type="match status" value="1"/>
</dbReference>
<name>A0ABV7VLG6_9PROT</name>
<keyword evidence="8 9" id="KW-0472">Membrane</keyword>
<feature type="transmembrane region" description="Helical" evidence="9">
    <location>
        <begin position="166"/>
        <end position="185"/>
    </location>
</feature>
<dbReference type="InterPro" id="IPR048634">
    <property type="entry name" value="SecD_SecF_C"/>
</dbReference>
<dbReference type="Pfam" id="PF02355">
    <property type="entry name" value="SecD_SecF_C"/>
    <property type="match status" value="1"/>
</dbReference>
<dbReference type="InterPro" id="IPR022813">
    <property type="entry name" value="SecD/SecF_arch_bac"/>
</dbReference>
<keyword evidence="4 9" id="KW-0812">Transmembrane</keyword>
<dbReference type="InterPro" id="IPR055344">
    <property type="entry name" value="SecD_SecF_C_bact"/>
</dbReference>
<dbReference type="NCBIfam" id="TIGR00916">
    <property type="entry name" value="2A0604s01"/>
    <property type="match status" value="1"/>
</dbReference>
<dbReference type="HAMAP" id="MF_01464_B">
    <property type="entry name" value="SecF_B"/>
    <property type="match status" value="1"/>
</dbReference>
<evidence type="ECO:0000259" key="10">
    <source>
        <dbReference type="Pfam" id="PF02355"/>
    </source>
</evidence>
<evidence type="ECO:0000256" key="9">
    <source>
        <dbReference type="HAMAP-Rule" id="MF_01464"/>
    </source>
</evidence>
<comment type="caution">
    <text evidence="11">The sequence shown here is derived from an EMBL/GenBank/DDBJ whole genome shotgun (WGS) entry which is preliminary data.</text>
</comment>
<proteinExistence type="inferred from homology"/>
<evidence type="ECO:0000313" key="11">
    <source>
        <dbReference type="EMBL" id="MFC3677386.1"/>
    </source>
</evidence>
<keyword evidence="7 9" id="KW-0811">Translocation</keyword>
<keyword evidence="5 9" id="KW-0653">Protein transport</keyword>
<comment type="subunit">
    <text evidence="9">Forms a complex with SecD. Part of the essential Sec protein translocation apparatus which comprises SecA, SecYEG and auxiliary proteins SecDF-YajC and YidC.</text>
</comment>
<keyword evidence="6 9" id="KW-1133">Transmembrane helix</keyword>
<evidence type="ECO:0000256" key="5">
    <source>
        <dbReference type="ARBA" id="ARBA00022927"/>
    </source>
</evidence>
<evidence type="ECO:0000256" key="3">
    <source>
        <dbReference type="ARBA" id="ARBA00022475"/>
    </source>
</evidence>
<accession>A0ABV7VLG6</accession>
<feature type="transmembrane region" description="Helical" evidence="9">
    <location>
        <begin position="269"/>
        <end position="294"/>
    </location>
</feature>
<evidence type="ECO:0000313" key="12">
    <source>
        <dbReference type="Proteomes" id="UP001595711"/>
    </source>
</evidence>
<dbReference type="EMBL" id="JBHRYJ010000004">
    <property type="protein sequence ID" value="MFC3677386.1"/>
    <property type="molecule type" value="Genomic_DNA"/>
</dbReference>
<evidence type="ECO:0000256" key="6">
    <source>
        <dbReference type="ARBA" id="ARBA00022989"/>
    </source>
</evidence>
<evidence type="ECO:0000256" key="1">
    <source>
        <dbReference type="ARBA" id="ARBA00004651"/>
    </source>
</evidence>
<dbReference type="PRINTS" id="PR01755">
    <property type="entry name" value="SECFTRNLCASE"/>
</dbReference>
<dbReference type="InterPro" id="IPR022645">
    <property type="entry name" value="SecD/SecF_bac"/>
</dbReference>
<sequence length="321" mass="35207">MRRLRLVPEKTNIKFMKGRFAGLATSAFLSIASIIMFFYPGLNYGIDFKGGILMEVRFEKPADFPGLRGKLGDLNLGEVALQQFGSPNDVLIRLESQGTADEANNNAANLVRTELAKSYPGTEVRRVDVVGGKISAELFESGLLAVGLALLAIAVYIWFRFEWMFAFAALVTLLLDITKMIGFFAVMQLPFGLTAVAAILTIIGYSINDKVVVYDRMRENLRRYKQMPLRELIDLSINETLSRTIFTSMTTFLAMIPLAFMGGESVEVFAMGMLFGIIVGTSSSIFIAAPLVLLTGEKWLRRGKAAAEAADKKAAAAAQQS</sequence>
<comment type="function">
    <text evidence="9">Part of the Sec protein translocase complex. Interacts with the SecYEG preprotein conducting channel. SecDF uses the proton motive force (PMF) to complete protein translocation after the ATP-dependent function of SecA.</text>
</comment>
<feature type="domain" description="Protein export membrane protein SecD/SecF C-terminal" evidence="10">
    <location>
        <begin position="113"/>
        <end position="297"/>
    </location>
</feature>
<feature type="transmembrane region" description="Helical" evidence="9">
    <location>
        <begin position="20"/>
        <end position="39"/>
    </location>
</feature>
<keyword evidence="2 9" id="KW-0813">Transport</keyword>
<evidence type="ECO:0000256" key="7">
    <source>
        <dbReference type="ARBA" id="ARBA00023010"/>
    </source>
</evidence>
<comment type="subcellular location">
    <subcellularLocation>
        <location evidence="1 9">Cell membrane</location>
        <topology evidence="1 9">Multi-pass membrane protein</topology>
    </subcellularLocation>
</comment>
<dbReference type="RefSeq" id="WP_379728925.1">
    <property type="nucleotide sequence ID" value="NZ_JBHRYJ010000004.1"/>
</dbReference>
<gene>
    <name evidence="9 11" type="primary">secF</name>
    <name evidence="11" type="ORF">ACFOOQ_17670</name>
</gene>
<feature type="transmembrane region" description="Helical" evidence="9">
    <location>
        <begin position="245"/>
        <end position="263"/>
    </location>
</feature>
<dbReference type="NCBIfam" id="TIGR00966">
    <property type="entry name" value="transloc_SecF"/>
    <property type="match status" value="1"/>
</dbReference>
<feature type="transmembrane region" description="Helical" evidence="9">
    <location>
        <begin position="191"/>
        <end position="208"/>
    </location>
</feature>